<gene>
    <name evidence="2" type="ORF">NC998_22235</name>
</gene>
<evidence type="ECO:0000259" key="1">
    <source>
        <dbReference type="Pfam" id="PF04577"/>
    </source>
</evidence>
<dbReference type="RefSeq" id="WP_190432780.1">
    <property type="nucleotide sequence ID" value="NZ_JAMPKM010000017.1"/>
</dbReference>
<evidence type="ECO:0000313" key="2">
    <source>
        <dbReference type="EMBL" id="MEP0819824.1"/>
    </source>
</evidence>
<reference evidence="2 3" key="1">
    <citation type="submission" date="2022-04" db="EMBL/GenBank/DDBJ databases">
        <title>Positive selection, recombination, and allopatry shape intraspecific diversity of widespread and dominant cyanobacteria.</title>
        <authorList>
            <person name="Wei J."/>
            <person name="Shu W."/>
            <person name="Hu C."/>
        </authorList>
    </citation>
    <scope>NUCLEOTIDE SEQUENCE [LARGE SCALE GENOMIC DNA]</scope>
    <source>
        <strain evidence="2 3">GB2-A4</strain>
    </source>
</reference>
<comment type="caution">
    <text evidence="2">The sequence shown here is derived from an EMBL/GenBank/DDBJ whole genome shotgun (WGS) entry which is preliminary data.</text>
</comment>
<proteinExistence type="predicted"/>
<accession>A0ABV0JDG0</accession>
<dbReference type="EMBL" id="JAMPKM010000017">
    <property type="protein sequence ID" value="MEP0819824.1"/>
    <property type="molecule type" value="Genomic_DNA"/>
</dbReference>
<sequence length="400" mass="45573">METRIISFYRRIALNYSSITSLLKKTLKKIYLSYQPYDGPTLFSTRGPIHCGLASEIAIASGGYQIIIRREDERRFEIPLTDNPNIANFFSNFTHSRYPPVSITAIPGGHIYSDGAVFSPDGTVLARDLSLDFSSPIDSHYLCRKPIHRSKPLKGSTLAVASWQTRSYYHWLLDELPRYLLSDIPAFDQIVCSRDTAINREALRALGLENKKILPLDQAKHYECDLLITPSYIAPTGEPSLYLVELLTEAVQPLISTTKNYPEKIFISRKSARGRRIINEDAIFQLFEAQGYTRINLENLPWRDQINIFYYAQEIFAPHGAGLANLVFCSRKPLVIELFNTKYLHWCFWRLATLVGARYMPMAFPLMELVEHNLAAGNLDINVSNPAELISLYQSLRANL</sequence>
<evidence type="ECO:0000313" key="3">
    <source>
        <dbReference type="Proteomes" id="UP001464891"/>
    </source>
</evidence>
<name>A0ABV0JDG0_9CYAN</name>
<protein>
    <submittedName>
        <fullName evidence="2">Glycosyltransferase family 61 protein</fullName>
    </submittedName>
</protein>
<feature type="domain" description="Glycosyltransferase 61 catalytic" evidence="1">
    <location>
        <begin position="168"/>
        <end position="332"/>
    </location>
</feature>
<dbReference type="InterPro" id="IPR049625">
    <property type="entry name" value="Glyco_transf_61_cat"/>
</dbReference>
<dbReference type="Pfam" id="PF04577">
    <property type="entry name" value="Glyco_transf_61"/>
    <property type="match status" value="1"/>
</dbReference>
<organism evidence="2 3">
    <name type="scientific">Trichocoleus desertorum GB2-A4</name>
    <dbReference type="NCBI Taxonomy" id="2933944"/>
    <lineage>
        <taxon>Bacteria</taxon>
        <taxon>Bacillati</taxon>
        <taxon>Cyanobacteriota</taxon>
        <taxon>Cyanophyceae</taxon>
        <taxon>Leptolyngbyales</taxon>
        <taxon>Trichocoleusaceae</taxon>
        <taxon>Trichocoleus</taxon>
    </lineage>
</organism>
<dbReference type="Proteomes" id="UP001464891">
    <property type="component" value="Unassembled WGS sequence"/>
</dbReference>
<keyword evidence="3" id="KW-1185">Reference proteome</keyword>